<feature type="region of interest" description="Disordered" evidence="3">
    <location>
        <begin position="28"/>
        <end position="48"/>
    </location>
</feature>
<dbReference type="RefSeq" id="WP_271351120.1">
    <property type="nucleotide sequence ID" value="NZ_JAQJVI010000040.1"/>
</dbReference>
<dbReference type="Gene3D" id="1.10.10.2690">
    <property type="match status" value="1"/>
</dbReference>
<keyword evidence="2" id="KW-0804">Transcription</keyword>
<evidence type="ECO:0000256" key="2">
    <source>
        <dbReference type="ARBA" id="ARBA00023163"/>
    </source>
</evidence>
<evidence type="ECO:0000256" key="3">
    <source>
        <dbReference type="SAM" id="MobiDB-lite"/>
    </source>
</evidence>
<sequence>MTFNEKASQVRDEADKEAIAQLLAQYPWGKDVGPRPAGTVPDTSADLDSLTSEPIKRKLKLETRVQTYRATLARSIAKHDDLKRRGLDEVGYYDLMVCYSGNPLNACRHTMELHEAHISYDLSILEILDRELSKLDESIPPGFVLVDAVLPAHQAFQVRKWAESAKTRLNQARAKARMDTRTEKRDSE</sequence>
<dbReference type="GeneID" id="89546503"/>
<evidence type="ECO:0000313" key="5">
    <source>
        <dbReference type="Proteomes" id="UP001212337"/>
    </source>
</evidence>
<evidence type="ECO:0000256" key="1">
    <source>
        <dbReference type="ARBA" id="ARBA00023015"/>
    </source>
</evidence>
<reference evidence="4 5" key="1">
    <citation type="submission" date="2023-01" db="EMBL/GenBank/DDBJ databases">
        <title>Effects of deletion of Siderophore biosynthase gene in Pseudomonas fragi on quorum sensing and spoliage ability.</title>
        <authorList>
            <person name="Cui F."/>
            <person name="Wang D."/>
            <person name="Liu J."/>
            <person name="Wang Q."/>
            <person name="Li T."/>
            <person name="Li J."/>
        </authorList>
    </citation>
    <scope>NUCLEOTIDE SEQUENCE [LARGE SCALE GENOMIC DNA]</scope>
    <source>
        <strain evidence="4 5">MS-10</strain>
    </source>
</reference>
<dbReference type="EMBL" id="JAQJVI010000040">
    <property type="protein sequence ID" value="MDA7024248.1"/>
    <property type="molecule type" value="Genomic_DNA"/>
</dbReference>
<keyword evidence="1" id="KW-0805">Transcription regulation</keyword>
<accession>A0ABT4WWG4</accession>
<organism evidence="4 5">
    <name type="scientific">Pseudomonas fragi</name>
    <dbReference type="NCBI Taxonomy" id="296"/>
    <lineage>
        <taxon>Bacteria</taxon>
        <taxon>Pseudomonadati</taxon>
        <taxon>Pseudomonadota</taxon>
        <taxon>Gammaproteobacteria</taxon>
        <taxon>Pseudomonadales</taxon>
        <taxon>Pseudomonadaceae</taxon>
        <taxon>Pseudomonas</taxon>
    </lineage>
</organism>
<dbReference type="InterPro" id="IPR053721">
    <property type="entry name" value="Fimbrial_Adhesin_Reg"/>
</dbReference>
<evidence type="ECO:0000313" key="4">
    <source>
        <dbReference type="EMBL" id="MDA7024248.1"/>
    </source>
</evidence>
<dbReference type="Proteomes" id="UP001212337">
    <property type="component" value="Unassembled WGS sequence"/>
</dbReference>
<proteinExistence type="predicted"/>
<keyword evidence="5" id="KW-1185">Reference proteome</keyword>
<name>A0ABT4WWG4_PSEFR</name>
<gene>
    <name evidence="4" type="ORF">PI499_20510</name>
</gene>
<comment type="caution">
    <text evidence="4">The sequence shown here is derived from an EMBL/GenBank/DDBJ whole genome shotgun (WGS) entry which is preliminary data.</text>
</comment>
<protein>
    <submittedName>
        <fullName evidence="4">Uncharacterized protein</fullName>
    </submittedName>
</protein>